<evidence type="ECO:0000313" key="2">
    <source>
        <dbReference type="Proteomes" id="UP000887013"/>
    </source>
</evidence>
<proteinExistence type="predicted"/>
<dbReference type="EMBL" id="BMAW01049666">
    <property type="protein sequence ID" value="GFS71721.1"/>
    <property type="molecule type" value="Genomic_DNA"/>
</dbReference>
<protein>
    <submittedName>
        <fullName evidence="1">Uncharacterized protein</fullName>
    </submittedName>
</protein>
<accession>A0A8X6MQ03</accession>
<reference evidence="1" key="1">
    <citation type="submission" date="2020-08" db="EMBL/GenBank/DDBJ databases">
        <title>Multicomponent nature underlies the extraordinary mechanical properties of spider dragline silk.</title>
        <authorList>
            <person name="Kono N."/>
            <person name="Nakamura H."/>
            <person name="Mori M."/>
            <person name="Yoshida Y."/>
            <person name="Ohtoshi R."/>
            <person name="Malay A.D."/>
            <person name="Moran D.A.P."/>
            <person name="Tomita M."/>
            <person name="Numata K."/>
            <person name="Arakawa K."/>
        </authorList>
    </citation>
    <scope>NUCLEOTIDE SEQUENCE</scope>
</reference>
<evidence type="ECO:0000313" key="1">
    <source>
        <dbReference type="EMBL" id="GFS71721.1"/>
    </source>
</evidence>
<gene>
    <name evidence="1" type="ORF">NPIL_267401</name>
</gene>
<sequence length="238" mass="27343">MCTSREFSLSFQEKFSFLKARGGQAQQAREEGRTRKAPATKSIPLKRLGGYFRVLSKKLKVDETERDEIKRLRIPRGIIFVDFDYLHKGTEIGSDNSRLSNYHYQRARLLIDPWGREETHPSNSVPSDASYLLKTSVTIRGRSQFQKRQRFNYTAQPAPAGPTRWKVSAKVLYDREREFFISQSVSETVVISRMEKIRLGTGGVGKIPASPICSLAEYRGKSKDFEKRNPEIKYSVQI</sequence>
<dbReference type="OrthoDB" id="10651583at2759"/>
<keyword evidence="2" id="KW-1185">Reference proteome</keyword>
<comment type="caution">
    <text evidence="1">The sequence shown here is derived from an EMBL/GenBank/DDBJ whole genome shotgun (WGS) entry which is preliminary data.</text>
</comment>
<dbReference type="AlphaFoldDB" id="A0A8X6MQ03"/>
<organism evidence="1 2">
    <name type="scientific">Nephila pilipes</name>
    <name type="common">Giant wood spider</name>
    <name type="synonym">Nephila maculata</name>
    <dbReference type="NCBI Taxonomy" id="299642"/>
    <lineage>
        <taxon>Eukaryota</taxon>
        <taxon>Metazoa</taxon>
        <taxon>Ecdysozoa</taxon>
        <taxon>Arthropoda</taxon>
        <taxon>Chelicerata</taxon>
        <taxon>Arachnida</taxon>
        <taxon>Araneae</taxon>
        <taxon>Araneomorphae</taxon>
        <taxon>Entelegynae</taxon>
        <taxon>Araneoidea</taxon>
        <taxon>Nephilidae</taxon>
        <taxon>Nephila</taxon>
    </lineage>
</organism>
<dbReference type="Proteomes" id="UP000887013">
    <property type="component" value="Unassembled WGS sequence"/>
</dbReference>
<name>A0A8X6MQ03_NEPPI</name>